<dbReference type="RefSeq" id="WP_190887911.1">
    <property type="nucleotide sequence ID" value="NZ_JACWZY010000012.1"/>
</dbReference>
<organism evidence="1 2">
    <name type="scientific">Spirosoma profusum</name>
    <dbReference type="NCBI Taxonomy" id="2771354"/>
    <lineage>
        <taxon>Bacteria</taxon>
        <taxon>Pseudomonadati</taxon>
        <taxon>Bacteroidota</taxon>
        <taxon>Cytophagia</taxon>
        <taxon>Cytophagales</taxon>
        <taxon>Cytophagaceae</taxon>
        <taxon>Spirosoma</taxon>
    </lineage>
</organism>
<protein>
    <submittedName>
        <fullName evidence="1">Uncharacterized protein</fullName>
    </submittedName>
</protein>
<name>A0A927ARC8_9BACT</name>
<gene>
    <name evidence="1" type="ORF">IC229_15505</name>
</gene>
<proteinExistence type="predicted"/>
<keyword evidence="2" id="KW-1185">Reference proteome</keyword>
<accession>A0A927ARC8</accession>
<dbReference type="Proteomes" id="UP000598820">
    <property type="component" value="Unassembled WGS sequence"/>
</dbReference>
<sequence>MQTTLHTLIDQYNATSNEAEQQSIKNQIHLQYYHASAAERQAVRDSMQPFLDEIEQEMIEKDPIARQTYEMLKRFEASKAVAGH</sequence>
<evidence type="ECO:0000313" key="2">
    <source>
        <dbReference type="Proteomes" id="UP000598820"/>
    </source>
</evidence>
<reference evidence="1" key="1">
    <citation type="submission" date="2020-09" db="EMBL/GenBank/DDBJ databases">
        <authorList>
            <person name="Kim M.K."/>
        </authorList>
    </citation>
    <scope>NUCLEOTIDE SEQUENCE</scope>
    <source>
        <strain evidence="1">BT702</strain>
    </source>
</reference>
<dbReference type="AlphaFoldDB" id="A0A927ARC8"/>
<comment type="caution">
    <text evidence="1">The sequence shown here is derived from an EMBL/GenBank/DDBJ whole genome shotgun (WGS) entry which is preliminary data.</text>
</comment>
<evidence type="ECO:0000313" key="1">
    <source>
        <dbReference type="EMBL" id="MBD2702056.1"/>
    </source>
</evidence>
<dbReference type="EMBL" id="JACWZY010000012">
    <property type="protein sequence ID" value="MBD2702056.1"/>
    <property type="molecule type" value="Genomic_DNA"/>
</dbReference>